<feature type="domain" description="Myosin motor" evidence="8">
    <location>
        <begin position="69"/>
        <end position="750"/>
    </location>
</feature>
<dbReference type="PRINTS" id="PR00193">
    <property type="entry name" value="MYOSINHEAVY"/>
</dbReference>
<dbReference type="PANTHER" id="PTHR13140">
    <property type="entry name" value="MYOSIN"/>
    <property type="match status" value="1"/>
</dbReference>
<dbReference type="OrthoDB" id="6108017at2759"/>
<dbReference type="GO" id="GO:0016459">
    <property type="term" value="C:myosin complex"/>
    <property type="evidence" value="ECO:0007669"/>
    <property type="project" value="UniProtKB-KW"/>
</dbReference>
<dbReference type="Gene3D" id="1.20.5.4820">
    <property type="match status" value="1"/>
</dbReference>
<accession>A0A1X0NNV7</accession>
<dbReference type="SMART" id="SM00242">
    <property type="entry name" value="MYSc"/>
    <property type="match status" value="1"/>
</dbReference>
<protein>
    <submittedName>
        <fullName evidence="9">Putative myosin heavy chain</fullName>
    </submittedName>
</protein>
<evidence type="ECO:0000256" key="5">
    <source>
        <dbReference type="ARBA" id="ARBA00023203"/>
    </source>
</evidence>
<dbReference type="GO" id="GO:0005524">
    <property type="term" value="F:ATP binding"/>
    <property type="evidence" value="ECO:0007669"/>
    <property type="project" value="UniProtKB-UniRule"/>
</dbReference>
<evidence type="ECO:0000313" key="10">
    <source>
        <dbReference type="Proteomes" id="UP000192257"/>
    </source>
</evidence>
<keyword evidence="3 6" id="KW-0518">Myosin</keyword>
<comment type="similarity">
    <text evidence="6">Belongs to the TRAFAC class myosin-kinesin ATPase superfamily. Myosin family.</text>
</comment>
<dbReference type="InterPro" id="IPR027417">
    <property type="entry name" value="P-loop_NTPase"/>
</dbReference>
<dbReference type="GO" id="GO:0005737">
    <property type="term" value="C:cytoplasm"/>
    <property type="evidence" value="ECO:0007669"/>
    <property type="project" value="TreeGrafter"/>
</dbReference>
<dbReference type="InterPro" id="IPR000048">
    <property type="entry name" value="IQ_motif_EF-hand-BS"/>
</dbReference>
<comment type="caution">
    <text evidence="9">The sequence shown here is derived from an EMBL/GenBank/DDBJ whole genome shotgun (WGS) entry which is preliminary data.</text>
</comment>
<dbReference type="GO" id="GO:0016020">
    <property type="term" value="C:membrane"/>
    <property type="evidence" value="ECO:0007669"/>
    <property type="project" value="TreeGrafter"/>
</dbReference>
<keyword evidence="7" id="KW-0175">Coiled coil</keyword>
<reference evidence="9 10" key="1">
    <citation type="submission" date="2017-03" db="EMBL/GenBank/DDBJ databases">
        <title>An alternative strategy for trypanosome survival in the mammalian bloodstream revealed through genome and transcriptome analysis of the ubiquitous bovine parasite Trypanosoma (Megatrypanum) theileri.</title>
        <authorList>
            <person name="Kelly S."/>
            <person name="Ivens A."/>
            <person name="Mott A."/>
            <person name="O'Neill E."/>
            <person name="Emms D."/>
            <person name="Macleod O."/>
            <person name="Voorheis P."/>
            <person name="Matthews J."/>
            <person name="Matthews K."/>
            <person name="Carrington M."/>
        </authorList>
    </citation>
    <scope>NUCLEOTIDE SEQUENCE [LARGE SCALE GENOMIC DNA]</scope>
    <source>
        <strain evidence="9">Edinburgh</strain>
    </source>
</reference>
<dbReference type="SUPFAM" id="SSF52540">
    <property type="entry name" value="P-loop containing nucleoside triphosphate hydrolases"/>
    <property type="match status" value="1"/>
</dbReference>
<dbReference type="Proteomes" id="UP000192257">
    <property type="component" value="Unassembled WGS sequence"/>
</dbReference>
<dbReference type="Gene3D" id="1.20.120.720">
    <property type="entry name" value="Myosin VI head, motor domain, U50 subdomain"/>
    <property type="match status" value="1"/>
</dbReference>
<dbReference type="STRING" id="67003.A0A1X0NNV7"/>
<evidence type="ECO:0000313" key="9">
    <source>
        <dbReference type="EMBL" id="ORC86402.1"/>
    </source>
</evidence>
<dbReference type="CDD" id="cd00124">
    <property type="entry name" value="MYSc"/>
    <property type="match status" value="1"/>
</dbReference>
<dbReference type="GO" id="GO:0000146">
    <property type="term" value="F:microfilament motor activity"/>
    <property type="evidence" value="ECO:0007669"/>
    <property type="project" value="TreeGrafter"/>
</dbReference>
<dbReference type="RefSeq" id="XP_028880468.1">
    <property type="nucleotide sequence ID" value="XM_029028149.1"/>
</dbReference>
<dbReference type="GO" id="GO:0051015">
    <property type="term" value="F:actin filament binding"/>
    <property type="evidence" value="ECO:0007669"/>
    <property type="project" value="TreeGrafter"/>
</dbReference>
<dbReference type="Pfam" id="PF00612">
    <property type="entry name" value="IQ"/>
    <property type="match status" value="1"/>
</dbReference>
<evidence type="ECO:0000259" key="8">
    <source>
        <dbReference type="PROSITE" id="PS51456"/>
    </source>
</evidence>
<dbReference type="Pfam" id="PF00063">
    <property type="entry name" value="Myosin_head"/>
    <property type="match status" value="1"/>
</dbReference>
<feature type="coiled-coil region" evidence="7">
    <location>
        <begin position="776"/>
        <end position="913"/>
    </location>
</feature>
<organism evidence="9 10">
    <name type="scientific">Trypanosoma theileri</name>
    <dbReference type="NCBI Taxonomy" id="67003"/>
    <lineage>
        <taxon>Eukaryota</taxon>
        <taxon>Discoba</taxon>
        <taxon>Euglenozoa</taxon>
        <taxon>Kinetoplastea</taxon>
        <taxon>Metakinetoplastina</taxon>
        <taxon>Trypanosomatida</taxon>
        <taxon>Trypanosomatidae</taxon>
        <taxon>Trypanosoma</taxon>
    </lineage>
</organism>
<feature type="region of interest" description="Actin-binding" evidence="6">
    <location>
        <begin position="631"/>
        <end position="653"/>
    </location>
</feature>
<keyword evidence="5 6" id="KW-0009">Actin-binding</keyword>
<dbReference type="GO" id="GO:0007015">
    <property type="term" value="P:actin filament organization"/>
    <property type="evidence" value="ECO:0007669"/>
    <property type="project" value="TreeGrafter"/>
</dbReference>
<dbReference type="InterPro" id="IPR036961">
    <property type="entry name" value="Kinesin_motor_dom_sf"/>
</dbReference>
<dbReference type="PROSITE" id="PS51456">
    <property type="entry name" value="MYOSIN_MOTOR"/>
    <property type="match status" value="1"/>
</dbReference>
<evidence type="ECO:0000256" key="3">
    <source>
        <dbReference type="ARBA" id="ARBA00023123"/>
    </source>
</evidence>
<evidence type="ECO:0000256" key="7">
    <source>
        <dbReference type="SAM" id="Coils"/>
    </source>
</evidence>
<dbReference type="Gene3D" id="3.40.850.10">
    <property type="entry name" value="Kinesin motor domain"/>
    <property type="match status" value="1"/>
</dbReference>
<keyword evidence="4 6" id="KW-0505">Motor protein</keyword>
<gene>
    <name evidence="9" type="ORF">TM35_000281180</name>
</gene>
<dbReference type="AlphaFoldDB" id="A0A1X0NNV7"/>
<keyword evidence="2 6" id="KW-0067">ATP-binding</keyword>
<dbReference type="EMBL" id="NBCO01000028">
    <property type="protein sequence ID" value="ORC86402.1"/>
    <property type="molecule type" value="Genomic_DNA"/>
</dbReference>
<dbReference type="PROSITE" id="PS50096">
    <property type="entry name" value="IQ"/>
    <property type="match status" value="1"/>
</dbReference>
<dbReference type="VEuPathDB" id="TriTrypDB:TM35_000281180"/>
<dbReference type="Gene3D" id="1.20.58.530">
    <property type="match status" value="1"/>
</dbReference>
<evidence type="ECO:0000256" key="6">
    <source>
        <dbReference type="PROSITE-ProRule" id="PRU00782"/>
    </source>
</evidence>
<evidence type="ECO:0000256" key="2">
    <source>
        <dbReference type="ARBA" id="ARBA00022840"/>
    </source>
</evidence>
<keyword evidence="1 6" id="KW-0547">Nucleotide-binding</keyword>
<name>A0A1X0NNV7_9TRYP</name>
<feature type="binding site" evidence="6">
    <location>
        <begin position="171"/>
        <end position="178"/>
    </location>
    <ligand>
        <name>ATP</name>
        <dbReference type="ChEBI" id="CHEBI:30616"/>
    </ligand>
</feature>
<evidence type="ECO:0000256" key="1">
    <source>
        <dbReference type="ARBA" id="ARBA00022741"/>
    </source>
</evidence>
<dbReference type="InterPro" id="IPR001609">
    <property type="entry name" value="Myosin_head_motor_dom-like"/>
</dbReference>
<dbReference type="Gene3D" id="1.10.10.820">
    <property type="match status" value="1"/>
</dbReference>
<dbReference type="GeneID" id="39987929"/>
<evidence type="ECO:0000256" key="4">
    <source>
        <dbReference type="ARBA" id="ARBA00023175"/>
    </source>
</evidence>
<keyword evidence="10" id="KW-1185">Reference proteome</keyword>
<feature type="coiled-coil region" evidence="7">
    <location>
        <begin position="937"/>
        <end position="972"/>
    </location>
</feature>
<proteinExistence type="inferred from homology"/>
<sequence length="1212" mass="140390">MSTFKTGDNVIFRHPEHSWVMGVVESVSKEGIVCITKDDIRKDTTPNEAITIKKMEDIELFFFGGVFNESPDDLLTLTILHEAVLLRCLYIRYMSDIVYTNIGAIVVALNPFTYSIPRYQDTEMKKYLAAGRSLNATSLPPNLVPHSWTQAHITYYEMVDSVSNQSIIVSGESGAGKTEATKIVLKYLGIISSLSASGEDQRASLNIGEKLVSCSPILECFGNAKTVRNDNSSRFGKFMKVKFNSKHLVVGAETTNYLLEKSRVVSAAKGERLYHSFYLLVRSKGSMTRTLNLESEAQYISLSSGGTMNNSEYNSESDFNDVCHSMEKVGMTHKEITSVWRVTAAVMTLLNVRFLPEEEGCSIDPKTMNYVKKAVRLLEIDEEALIHELLTSTRALPNNQFALKRNDVVSAIDIRDAMCKHLYQGIFSWLIDRCNNLCDVESDGNWIGLLDIFGFEDFKVNSFEQLCINLTNERLQYHYNLNIFKRDLEECKKEGIDVTDIKFPDNTECLNMLTAQGGILPLLDECCWLGGGTDLGFLTKVVDKHEKNPFFKKDPVSRDTFCVRHYAADVTYNVMGWIEKNRDTLKDSIKTIVRGSHDNVIAHCLPAPIPLSEKKKGGKEFTVSGFFRNQLSSLMDLIGSTNPHWIRCIKPHPLKKPRMFHGRETMNQLESSGVLGTIKIRKAGYPVRLPRNIFCHRYRLCSSLQEGNEKELVEDIIKRAQLEIPAQVQLGSTKVFLKSEAHNILEKLRNQHLLQTSMLLQRISRGYLARHKLFLAHLLLHKAEHLRKKLERALKEVWEKEKQFRDSCKSEEEQLWGSLMQLENEKRSVQMAIEVERKERIRKEEEKRRKREEEERRRIEEARRLEELRNKAAICIQRHVRGELVRIKLYRVLLEERRAAVEYERERACEQERVIMRSIDHERVLDEKSWIEWLNTVDHLKRKKQQDEQRLNEKALQKRRILIRELIRKEDKFRLHIEVEENDERIEWMARCQALAKDIKKKKSKGRQRVHQLHTRHVESFQPKQLEVENLAERSAASDARMRDSLVEYALSRARQYEEKPDEKEGIRSTTKNTFSKDYTEEYMFNQVRKKWLREQECMEQGIVSPSTEHDLRPSVMSNPGFKNLVDVDINNNNNTINTINSNNNNQFSAPYRTVEASLKSISPLLQSPSQFTQTAMTERGIRTGTEPSWIIDESEVKKNKKTFDWDSVFRY</sequence>
<dbReference type="PANTHER" id="PTHR13140:SF706">
    <property type="entry name" value="DILUTE CLASS UNCONVENTIONAL MYOSIN, ISOFORM C"/>
    <property type="match status" value="1"/>
</dbReference>